<keyword evidence="1" id="KW-0175">Coiled coil</keyword>
<proteinExistence type="predicted"/>
<dbReference type="CDD" id="cd17689">
    <property type="entry name" value="RUN_SNX29"/>
    <property type="match status" value="1"/>
</dbReference>
<protein>
    <submittedName>
        <fullName evidence="6">Sorting nexin-29-like isoform X1</fullName>
    </submittedName>
</protein>
<dbReference type="InterPro" id="IPR004012">
    <property type="entry name" value="Run_dom"/>
</dbReference>
<dbReference type="SMART" id="SM00593">
    <property type="entry name" value="RUN"/>
    <property type="match status" value="1"/>
</dbReference>
<dbReference type="PANTHER" id="PTHR47194:SF3">
    <property type="entry name" value="SORTING NEXIN 29"/>
    <property type="match status" value="1"/>
</dbReference>
<feature type="compositionally biased region" description="Basic and acidic residues" evidence="2">
    <location>
        <begin position="499"/>
        <end position="509"/>
    </location>
</feature>
<dbReference type="GeneID" id="109484734"/>
<sequence>MNLMYVDWMGAPADPHQSERQNLLDRLLDGVKQCQIRFGGRTELATDSDSRVVCLLNQFETVLQHGMKRAKGLAAIKQVTQQVTGINIKGETEPVFWQCMREHLNKHELQRYLMLQQVTTDAGRGRAWLRSALNEHSLERYLHSLLGDTNLLRQHYDDWAFVLDDERSSMLPNMAAGLGSILFAINIDKAELNTVKQASATSLLEPLATMVGNVTSGVSSQKPGQEPQPVYALDVPSGDMTSNKDKKKDKKKKKKKVATIIDSDSPPSPFYASKSQPTYEGSGSVKEPSLEFGTGSPPIAIVPDNQVPARSYSSDSPDLSYLSSSFPTKTPPPTPYDSAMLTYQSQLLEGSDYMNARLNAMSMEQGEEEGTIASAPETLSTSFPVKTPPPTPYDSSMMKYQHALEDETDYISKKLKEVSSQEMSGSPSAPRWSISTGGSKDLADSQSYDEDSMGEDIRRSSDNGSGNLMLYGEERTGETADLFPVTAEDDFTTSSETMSESHARPESFPRSDSLPQYGADMESAAMAVALAQQGLDIRLPSSAHLPSHIHTSSVRTQGDGSVATLPASPRHETMSTSELKQAVVAMMLRKDEVEEQNRSMRSLLDAEMENSARLRVETEELKKKHSLQQERSTAKIQALTRENEVLKHQLKKYVGAVQMLKRKGAQGSEILADLVKVQEDEQPAPPPPPPEGTVDYSEEAAQYKEKLIQVAEMHGELMQFNEHLHMDLLSKDNLIQRLKEELVELRGPLPEDSVTEETSGTDADLSLVTRALVNIWIPSVFLRGKASDTHHVYQVYIRIRDEEWNIYRRYAQFYELHSQMKKKFPSVASLGFPPKKAIGNKDSKFVEDRRKRLQNYLRHLMNVVVQNTQGLVAGAGRERLVTVLPFFGDPYPPITTKPSRSGPFGRRKSKQEAPTQQQQQQQQRHQSYMGL</sequence>
<dbReference type="InterPro" id="IPR036871">
    <property type="entry name" value="PX_dom_sf"/>
</dbReference>
<accession>A0A6P5ANQ6</accession>
<dbReference type="InterPro" id="IPR047329">
    <property type="entry name" value="RUN_SNX29"/>
</dbReference>
<dbReference type="InterPro" id="IPR001683">
    <property type="entry name" value="PX_dom"/>
</dbReference>
<keyword evidence="5" id="KW-1185">Reference proteome</keyword>
<dbReference type="Proteomes" id="UP000515135">
    <property type="component" value="Unplaced"/>
</dbReference>
<evidence type="ECO:0000313" key="5">
    <source>
        <dbReference type="Proteomes" id="UP000515135"/>
    </source>
</evidence>
<dbReference type="Gene3D" id="1.20.58.900">
    <property type="match status" value="1"/>
</dbReference>
<feature type="compositionally biased region" description="Basic residues" evidence="2">
    <location>
        <begin position="245"/>
        <end position="257"/>
    </location>
</feature>
<feature type="compositionally biased region" description="Low complexity" evidence="2">
    <location>
        <begin position="311"/>
        <end position="328"/>
    </location>
</feature>
<evidence type="ECO:0000313" key="6">
    <source>
        <dbReference type="RefSeq" id="XP_019643656.1"/>
    </source>
</evidence>
<dbReference type="Pfam" id="PF02759">
    <property type="entry name" value="RUN"/>
    <property type="match status" value="1"/>
</dbReference>
<gene>
    <name evidence="6" type="primary">LOC109484734</name>
</gene>
<dbReference type="PANTHER" id="PTHR47194">
    <property type="entry name" value="SORTING NEXIN-29-RELATED"/>
    <property type="match status" value="1"/>
</dbReference>
<dbReference type="KEGG" id="bbel:109484734"/>
<organism evidence="5 6">
    <name type="scientific">Branchiostoma belcheri</name>
    <name type="common">Amphioxus</name>
    <dbReference type="NCBI Taxonomy" id="7741"/>
    <lineage>
        <taxon>Eukaryota</taxon>
        <taxon>Metazoa</taxon>
        <taxon>Chordata</taxon>
        <taxon>Cephalochordata</taxon>
        <taxon>Leptocardii</taxon>
        <taxon>Amphioxiformes</taxon>
        <taxon>Branchiostomatidae</taxon>
        <taxon>Branchiostoma</taxon>
    </lineage>
</organism>
<dbReference type="SUPFAM" id="SSF140741">
    <property type="entry name" value="RUN domain-like"/>
    <property type="match status" value="1"/>
</dbReference>
<feature type="region of interest" description="Disordered" evidence="2">
    <location>
        <begin position="364"/>
        <end position="395"/>
    </location>
</feature>
<dbReference type="RefSeq" id="XP_019643656.1">
    <property type="nucleotide sequence ID" value="XM_019788097.1"/>
</dbReference>
<evidence type="ECO:0000259" key="4">
    <source>
        <dbReference type="PROSITE" id="PS50826"/>
    </source>
</evidence>
<evidence type="ECO:0000259" key="3">
    <source>
        <dbReference type="PROSITE" id="PS50195"/>
    </source>
</evidence>
<dbReference type="SUPFAM" id="SSF64268">
    <property type="entry name" value="PX domain"/>
    <property type="match status" value="1"/>
</dbReference>
<feature type="region of interest" description="Disordered" evidence="2">
    <location>
        <begin position="416"/>
        <end position="470"/>
    </location>
</feature>
<feature type="region of interest" description="Disordered" evidence="2">
    <location>
        <begin position="215"/>
        <end position="335"/>
    </location>
</feature>
<dbReference type="OrthoDB" id="428895at2759"/>
<dbReference type="Gene3D" id="3.30.1520.10">
    <property type="entry name" value="Phox-like domain"/>
    <property type="match status" value="1"/>
</dbReference>
<reference evidence="6" key="1">
    <citation type="submission" date="2025-08" db="UniProtKB">
        <authorList>
            <consortium name="RefSeq"/>
        </authorList>
    </citation>
    <scope>IDENTIFICATION</scope>
    <source>
        <tissue evidence="6">Gonad</tissue>
    </source>
</reference>
<dbReference type="PROSITE" id="PS50826">
    <property type="entry name" value="RUN"/>
    <property type="match status" value="1"/>
</dbReference>
<evidence type="ECO:0000256" key="1">
    <source>
        <dbReference type="SAM" id="Coils"/>
    </source>
</evidence>
<feature type="compositionally biased region" description="Polar residues" evidence="2">
    <location>
        <begin position="550"/>
        <end position="559"/>
    </location>
</feature>
<evidence type="ECO:0000256" key="2">
    <source>
        <dbReference type="SAM" id="MobiDB-lite"/>
    </source>
</evidence>
<dbReference type="InterPro" id="IPR037213">
    <property type="entry name" value="Run_dom_sf"/>
</dbReference>
<dbReference type="GO" id="GO:0035091">
    <property type="term" value="F:phosphatidylinositol binding"/>
    <property type="evidence" value="ECO:0007669"/>
    <property type="project" value="InterPro"/>
</dbReference>
<dbReference type="AlphaFoldDB" id="A0A6P5ANQ6"/>
<feature type="domain" description="RUN" evidence="4">
    <location>
        <begin position="46"/>
        <end position="190"/>
    </location>
</feature>
<dbReference type="InterPro" id="IPR037916">
    <property type="entry name" value="SNX29_PX"/>
</dbReference>
<feature type="coiled-coil region" evidence="1">
    <location>
        <begin position="590"/>
        <end position="656"/>
    </location>
</feature>
<dbReference type="SMART" id="SM00312">
    <property type="entry name" value="PX"/>
    <property type="match status" value="1"/>
</dbReference>
<feature type="region of interest" description="Disordered" evidence="2">
    <location>
        <begin position="491"/>
        <end position="516"/>
    </location>
</feature>
<feature type="compositionally biased region" description="Polar residues" evidence="2">
    <location>
        <begin position="420"/>
        <end position="438"/>
    </location>
</feature>
<feature type="domain" description="PX" evidence="3">
    <location>
        <begin position="771"/>
        <end position="894"/>
    </location>
</feature>
<dbReference type="PROSITE" id="PS50195">
    <property type="entry name" value="PX"/>
    <property type="match status" value="1"/>
</dbReference>
<feature type="region of interest" description="Disordered" evidence="2">
    <location>
        <begin position="550"/>
        <end position="576"/>
    </location>
</feature>
<name>A0A6P5ANQ6_BRABE</name>
<feature type="region of interest" description="Disordered" evidence="2">
    <location>
        <begin position="892"/>
        <end position="931"/>
    </location>
</feature>
<dbReference type="Pfam" id="PF00787">
    <property type="entry name" value="PX"/>
    <property type="match status" value="1"/>
</dbReference>
<dbReference type="CDD" id="cd07277">
    <property type="entry name" value="PX_RUN"/>
    <property type="match status" value="1"/>
</dbReference>